<feature type="signal peptide" evidence="6">
    <location>
        <begin position="1"/>
        <end position="24"/>
    </location>
</feature>
<dbReference type="EMBL" id="JACEIP010000013">
    <property type="protein sequence ID" value="MBA4543261.1"/>
    <property type="molecule type" value="Genomic_DNA"/>
</dbReference>
<dbReference type="PANTHER" id="PTHR15462:SF8">
    <property type="entry name" value="SERINE PROTEASE"/>
    <property type="match status" value="1"/>
</dbReference>
<keyword evidence="3 6" id="KW-0732">Signal</keyword>
<dbReference type="InterPro" id="IPR008256">
    <property type="entry name" value="Peptidase_S1B"/>
</dbReference>
<keyword evidence="2 6" id="KW-0645">Protease</keyword>
<feature type="region of interest" description="Disordered" evidence="7">
    <location>
        <begin position="58"/>
        <end position="100"/>
    </location>
</feature>
<dbReference type="Gene3D" id="2.40.10.10">
    <property type="entry name" value="Trypsin-like serine proteases"/>
    <property type="match status" value="2"/>
</dbReference>
<dbReference type="AlphaFoldDB" id="A0A7W1XAW7"/>
<evidence type="ECO:0000256" key="1">
    <source>
        <dbReference type="ARBA" id="ARBA00008764"/>
    </source>
</evidence>
<evidence type="ECO:0000256" key="5">
    <source>
        <dbReference type="ARBA" id="ARBA00022825"/>
    </source>
</evidence>
<feature type="chain" id="PRO_5031610383" description="Serine protease" evidence="6">
    <location>
        <begin position="25"/>
        <end position="307"/>
    </location>
</feature>
<dbReference type="InterPro" id="IPR043504">
    <property type="entry name" value="Peptidase_S1_PA_chymotrypsin"/>
</dbReference>
<dbReference type="PROSITE" id="PS00673">
    <property type="entry name" value="V8_SER"/>
    <property type="match status" value="1"/>
</dbReference>
<dbReference type="OrthoDB" id="191045at2"/>
<dbReference type="Pfam" id="PF00089">
    <property type="entry name" value="Trypsin"/>
    <property type="match status" value="1"/>
</dbReference>
<dbReference type="PROSITE" id="PS00134">
    <property type="entry name" value="TRYPSIN_HIS"/>
    <property type="match status" value="1"/>
</dbReference>
<evidence type="ECO:0000256" key="7">
    <source>
        <dbReference type="SAM" id="MobiDB-lite"/>
    </source>
</evidence>
<keyword evidence="4 6" id="KW-0378">Hydrolase</keyword>
<accession>A0A7W1XAW7</accession>
<dbReference type="GO" id="GO:0006508">
    <property type="term" value="P:proteolysis"/>
    <property type="evidence" value="ECO:0007669"/>
    <property type="project" value="UniProtKB-KW"/>
</dbReference>
<dbReference type="SUPFAM" id="SSF50494">
    <property type="entry name" value="Trypsin-like serine proteases"/>
    <property type="match status" value="1"/>
</dbReference>
<evidence type="ECO:0000259" key="8">
    <source>
        <dbReference type="Pfam" id="PF00089"/>
    </source>
</evidence>
<dbReference type="InterPro" id="IPR018114">
    <property type="entry name" value="TRYPSIN_HIS"/>
</dbReference>
<dbReference type="PANTHER" id="PTHR15462">
    <property type="entry name" value="SERINE PROTEASE"/>
    <property type="match status" value="1"/>
</dbReference>
<dbReference type="PRINTS" id="PR00839">
    <property type="entry name" value="V8PROTEASE"/>
</dbReference>
<protein>
    <recommendedName>
        <fullName evidence="6">Serine protease</fullName>
        <ecNumber evidence="6">3.4.21.-</ecNumber>
    </recommendedName>
</protein>
<proteinExistence type="inferred from homology"/>
<evidence type="ECO:0000256" key="4">
    <source>
        <dbReference type="ARBA" id="ARBA00022801"/>
    </source>
</evidence>
<gene>
    <name evidence="9" type="ORF">H1164_10170</name>
</gene>
<dbReference type="InterPro" id="IPR000126">
    <property type="entry name" value="V8_ser_AS"/>
</dbReference>
<dbReference type="InterPro" id="IPR009003">
    <property type="entry name" value="Peptidase_S1_PA"/>
</dbReference>
<evidence type="ECO:0000256" key="2">
    <source>
        <dbReference type="ARBA" id="ARBA00022670"/>
    </source>
</evidence>
<dbReference type="EC" id="3.4.21.-" evidence="6"/>
<dbReference type="GO" id="GO:0004252">
    <property type="term" value="F:serine-type endopeptidase activity"/>
    <property type="evidence" value="ECO:0007669"/>
    <property type="project" value="InterPro"/>
</dbReference>
<feature type="compositionally biased region" description="Polar residues" evidence="7">
    <location>
        <begin position="73"/>
        <end position="83"/>
    </location>
</feature>
<keyword evidence="5 6" id="KW-0720">Serine protease</keyword>
<dbReference type="InterPro" id="IPR050966">
    <property type="entry name" value="Glutamyl_endopeptidase"/>
</dbReference>
<evidence type="ECO:0000256" key="3">
    <source>
        <dbReference type="ARBA" id="ARBA00022729"/>
    </source>
</evidence>
<sequence length="307" mass="33508">MATALLGLTLLPLTSVLPIRQASAANDSPHTPVSSDGSYRTVFGQPDDVIQTQNGAYVKGHPGTNKRIHEFAPSSSRTSNQSAGHLGEESVIGQDERTEVQDPSVYPYSAIVKIESDIGGCTGWLISPDTVVTAGHCVYDPNKHKWASFANVYPGRNGNDLPYGSAKARTFYSVTGWTEDGDGSYDYGAIKLNWDIGDSAGWFGYRWKSGSLDGTPENLSGYPGDKEYGTQWEDRDQIRKSTAYKLYYSNDTYGGQSGSPVYQENSRGCGVCSIAIHTNGVYGYNGYNSGTRITQEVFNNLNLWRQQ</sequence>
<dbReference type="Proteomes" id="UP000530514">
    <property type="component" value="Unassembled WGS sequence"/>
</dbReference>
<evidence type="ECO:0000313" key="10">
    <source>
        <dbReference type="Proteomes" id="UP000530514"/>
    </source>
</evidence>
<evidence type="ECO:0000256" key="6">
    <source>
        <dbReference type="RuleBase" id="RU004296"/>
    </source>
</evidence>
<dbReference type="InterPro" id="IPR001254">
    <property type="entry name" value="Trypsin_dom"/>
</dbReference>
<evidence type="ECO:0000313" key="9">
    <source>
        <dbReference type="EMBL" id="MBA4543261.1"/>
    </source>
</evidence>
<comment type="similarity">
    <text evidence="1 6">Belongs to the peptidase S1B family.</text>
</comment>
<keyword evidence="10" id="KW-1185">Reference proteome</keyword>
<feature type="domain" description="Peptidase S1" evidence="8">
    <location>
        <begin position="101"/>
        <end position="273"/>
    </location>
</feature>
<reference evidence="9 10" key="1">
    <citation type="submission" date="2020-07" db="EMBL/GenBank/DDBJ databases">
        <authorList>
            <person name="Feng H."/>
        </authorList>
    </citation>
    <scope>NUCLEOTIDE SEQUENCE [LARGE SCALE GENOMIC DNA]</scope>
    <source>
        <strain evidence="10">s-11</strain>
    </source>
</reference>
<name>A0A7W1XAW7_9BACL</name>
<comment type="caution">
    <text evidence="9">The sequence shown here is derived from an EMBL/GenBank/DDBJ whole genome shotgun (WGS) entry which is preliminary data.</text>
</comment>
<organism evidence="9 10">
    <name type="scientific">Thermoactinomyces daqus</name>
    <dbReference type="NCBI Taxonomy" id="1329516"/>
    <lineage>
        <taxon>Bacteria</taxon>
        <taxon>Bacillati</taxon>
        <taxon>Bacillota</taxon>
        <taxon>Bacilli</taxon>
        <taxon>Bacillales</taxon>
        <taxon>Thermoactinomycetaceae</taxon>
        <taxon>Thermoactinomyces</taxon>
    </lineage>
</organism>